<dbReference type="SMART" id="SM00060">
    <property type="entry name" value="FN3"/>
    <property type="match status" value="2"/>
</dbReference>
<dbReference type="InterPro" id="IPR036116">
    <property type="entry name" value="FN3_sf"/>
</dbReference>
<name>A0AAU9WKF1_9CNID</name>
<evidence type="ECO:0000256" key="2">
    <source>
        <dbReference type="ARBA" id="ARBA00023157"/>
    </source>
</evidence>
<feature type="chain" id="PRO_5043998373" evidence="6">
    <location>
        <begin position="23"/>
        <end position="510"/>
    </location>
</feature>
<keyword evidence="5" id="KW-0472">Membrane</keyword>
<feature type="disulfide bond" evidence="4">
    <location>
        <begin position="73"/>
        <end position="134"/>
    </location>
</feature>
<dbReference type="PROSITE" id="PS00420">
    <property type="entry name" value="SRCR_1"/>
    <property type="match status" value="1"/>
</dbReference>
<dbReference type="InterPro" id="IPR013783">
    <property type="entry name" value="Ig-like_fold"/>
</dbReference>
<dbReference type="PANTHER" id="PTHR48071">
    <property type="entry name" value="SRCR DOMAIN-CONTAINING PROTEIN"/>
    <property type="match status" value="1"/>
</dbReference>
<dbReference type="SMART" id="SM00202">
    <property type="entry name" value="SR"/>
    <property type="match status" value="1"/>
</dbReference>
<keyword evidence="3" id="KW-0325">Glycoprotein</keyword>
<organism evidence="10 11">
    <name type="scientific">Pocillopora meandrina</name>
    <dbReference type="NCBI Taxonomy" id="46732"/>
    <lineage>
        <taxon>Eukaryota</taxon>
        <taxon>Metazoa</taxon>
        <taxon>Cnidaria</taxon>
        <taxon>Anthozoa</taxon>
        <taxon>Hexacorallia</taxon>
        <taxon>Scleractinia</taxon>
        <taxon>Astrocoeniina</taxon>
        <taxon>Pocilloporidae</taxon>
        <taxon>Pocillopora</taxon>
    </lineage>
</organism>
<keyword evidence="2 4" id="KW-1015">Disulfide bond</keyword>
<evidence type="ECO:0000313" key="10">
    <source>
        <dbReference type="EMBL" id="CAH3116847.1"/>
    </source>
</evidence>
<dbReference type="GO" id="GO:0016020">
    <property type="term" value="C:membrane"/>
    <property type="evidence" value="ECO:0007669"/>
    <property type="project" value="InterPro"/>
</dbReference>
<dbReference type="SMART" id="SM00409">
    <property type="entry name" value="IG"/>
    <property type="match status" value="1"/>
</dbReference>
<dbReference type="PROSITE" id="PS50835">
    <property type="entry name" value="IG_LIKE"/>
    <property type="match status" value="1"/>
</dbReference>
<comment type="caution">
    <text evidence="10">The sequence shown here is derived from an EMBL/GenBank/DDBJ whole genome shotgun (WGS) entry which is preliminary data.</text>
</comment>
<dbReference type="Pfam" id="PF00530">
    <property type="entry name" value="SRCR"/>
    <property type="match status" value="1"/>
</dbReference>
<keyword evidence="1 6" id="KW-0732">Signal</keyword>
<sequence>MQGTRATRLILLAGVLSVKTWAKDAGDAITHASTLRLVQGWTARDGRVEVRRSGAWGSVCGEQWDLVDANVLCRLLGYNGALAYYQNITFKQSNNTLWLTDVQCVGNESSLFHCVNSGWGKRTCNEGLAAGATCSDRSWGISLAIPQYVSSTLDSLTIKCSIPDVTDITYTIQIWSNTTDKWYDTKCRRRSNVVGSCVVKVPKAIITLTGLSPGHIYYLRLVSPYLVYSQVSESMATKELGDPSVPRFVSSSDRSITLVWKPTPTEFTNYSVEAKCCGETTWKAVECVEKLTDTGCTVSNNTATVIALKKDQDYRFRVLALYKSWKSTPSASSEAMRIKSNDDPHRIWIGSMKQECVASKIGDKITLFCHASVDEPTNYKWTKGQSILNSSGDGVLNVTVSSLADFGIYTCQVTTSDDVKQYNITICQIRVLKETATKDTKNRTVIAIITTCFICFGIFIIVLILLKMAQIYRRRKKQLKETNREEMAMLNYRQKSVRNNNEADELDFNS</sequence>
<reference evidence="10 11" key="1">
    <citation type="submission" date="2022-05" db="EMBL/GenBank/DDBJ databases">
        <authorList>
            <consortium name="Genoscope - CEA"/>
            <person name="William W."/>
        </authorList>
    </citation>
    <scope>NUCLEOTIDE SEQUENCE [LARGE SCALE GENOMIC DNA]</scope>
</reference>
<dbReference type="EMBL" id="CALNXJ010000015">
    <property type="protein sequence ID" value="CAH3116847.1"/>
    <property type="molecule type" value="Genomic_DNA"/>
</dbReference>
<evidence type="ECO:0000256" key="3">
    <source>
        <dbReference type="ARBA" id="ARBA00023180"/>
    </source>
</evidence>
<dbReference type="InterPro" id="IPR001190">
    <property type="entry name" value="SRCR"/>
</dbReference>
<dbReference type="InterPro" id="IPR003599">
    <property type="entry name" value="Ig_sub"/>
</dbReference>
<dbReference type="SUPFAM" id="SSF56487">
    <property type="entry name" value="SRCR-like"/>
    <property type="match status" value="1"/>
</dbReference>
<dbReference type="PRINTS" id="PR00258">
    <property type="entry name" value="SPERACTRCPTR"/>
</dbReference>
<feature type="disulfide bond" evidence="4">
    <location>
        <begin position="60"/>
        <end position="124"/>
    </location>
</feature>
<dbReference type="AlphaFoldDB" id="A0AAU9WKF1"/>
<dbReference type="PANTHER" id="PTHR48071:SF18">
    <property type="entry name" value="DELETED IN MALIGNANT BRAIN TUMORS 1 PROTEIN-RELATED"/>
    <property type="match status" value="1"/>
</dbReference>
<gene>
    <name evidence="10" type="ORF">PMEA_00006661</name>
</gene>
<keyword evidence="5" id="KW-0812">Transmembrane</keyword>
<feature type="domain" description="Ig-like" evidence="8">
    <location>
        <begin position="344"/>
        <end position="425"/>
    </location>
</feature>
<evidence type="ECO:0000259" key="8">
    <source>
        <dbReference type="PROSITE" id="PS50835"/>
    </source>
</evidence>
<dbReference type="InterPro" id="IPR036179">
    <property type="entry name" value="Ig-like_dom_sf"/>
</dbReference>
<dbReference type="Pfam" id="PF00041">
    <property type="entry name" value="fn3"/>
    <property type="match status" value="1"/>
</dbReference>
<evidence type="ECO:0000313" key="11">
    <source>
        <dbReference type="Proteomes" id="UP001159428"/>
    </source>
</evidence>
<feature type="signal peptide" evidence="6">
    <location>
        <begin position="1"/>
        <end position="22"/>
    </location>
</feature>
<evidence type="ECO:0000256" key="4">
    <source>
        <dbReference type="PROSITE-ProRule" id="PRU00196"/>
    </source>
</evidence>
<keyword evidence="11" id="KW-1185">Reference proteome</keyword>
<dbReference type="SUPFAM" id="SSF49265">
    <property type="entry name" value="Fibronectin type III"/>
    <property type="match status" value="1"/>
</dbReference>
<dbReference type="SMART" id="SM00408">
    <property type="entry name" value="IGc2"/>
    <property type="match status" value="1"/>
</dbReference>
<dbReference type="PROSITE" id="PS50853">
    <property type="entry name" value="FN3"/>
    <property type="match status" value="1"/>
</dbReference>
<dbReference type="InterPro" id="IPR003598">
    <property type="entry name" value="Ig_sub2"/>
</dbReference>
<dbReference type="Gene3D" id="2.60.40.10">
    <property type="entry name" value="Immunoglobulins"/>
    <property type="match status" value="2"/>
</dbReference>
<feature type="transmembrane region" description="Helical" evidence="5">
    <location>
        <begin position="445"/>
        <end position="466"/>
    </location>
</feature>
<feature type="domain" description="Fibronectin type-III" evidence="9">
    <location>
        <begin position="242"/>
        <end position="341"/>
    </location>
</feature>
<evidence type="ECO:0000256" key="5">
    <source>
        <dbReference type="SAM" id="Phobius"/>
    </source>
</evidence>
<dbReference type="PROSITE" id="PS50287">
    <property type="entry name" value="SRCR_2"/>
    <property type="match status" value="1"/>
</dbReference>
<dbReference type="InterPro" id="IPR007110">
    <property type="entry name" value="Ig-like_dom"/>
</dbReference>
<evidence type="ECO:0000256" key="1">
    <source>
        <dbReference type="ARBA" id="ARBA00022729"/>
    </source>
</evidence>
<evidence type="ECO:0000256" key="6">
    <source>
        <dbReference type="SAM" id="SignalP"/>
    </source>
</evidence>
<dbReference type="Pfam" id="PF13895">
    <property type="entry name" value="Ig_2"/>
    <property type="match status" value="1"/>
</dbReference>
<dbReference type="CDD" id="cd00063">
    <property type="entry name" value="FN3"/>
    <property type="match status" value="1"/>
</dbReference>
<dbReference type="Gene3D" id="3.10.250.10">
    <property type="entry name" value="SRCR-like domain"/>
    <property type="match status" value="1"/>
</dbReference>
<dbReference type="InterPro" id="IPR003961">
    <property type="entry name" value="FN3_dom"/>
</dbReference>
<protein>
    <submittedName>
        <fullName evidence="10">Uncharacterized protein</fullName>
    </submittedName>
</protein>
<proteinExistence type="predicted"/>
<feature type="disulfide bond" evidence="4">
    <location>
        <begin position="104"/>
        <end position="114"/>
    </location>
</feature>
<accession>A0AAU9WKF1</accession>
<evidence type="ECO:0000259" key="9">
    <source>
        <dbReference type="PROSITE" id="PS50853"/>
    </source>
</evidence>
<evidence type="ECO:0000259" key="7">
    <source>
        <dbReference type="PROSITE" id="PS50287"/>
    </source>
</evidence>
<dbReference type="SUPFAM" id="SSF48726">
    <property type="entry name" value="Immunoglobulin"/>
    <property type="match status" value="1"/>
</dbReference>
<dbReference type="CDD" id="cd00096">
    <property type="entry name" value="Ig"/>
    <property type="match status" value="1"/>
</dbReference>
<dbReference type="Proteomes" id="UP001159428">
    <property type="component" value="Unassembled WGS sequence"/>
</dbReference>
<dbReference type="FunFam" id="3.10.250.10:FF:000005">
    <property type="entry name" value="Neurotrypsin isoform A"/>
    <property type="match status" value="1"/>
</dbReference>
<dbReference type="InterPro" id="IPR036772">
    <property type="entry name" value="SRCR-like_dom_sf"/>
</dbReference>
<keyword evidence="5" id="KW-1133">Transmembrane helix</keyword>
<feature type="domain" description="SRCR" evidence="7">
    <location>
        <begin position="35"/>
        <end position="135"/>
    </location>
</feature>